<dbReference type="InterPro" id="IPR004244">
    <property type="entry name" value="Transposase_22"/>
</dbReference>
<feature type="compositionally biased region" description="Polar residues" evidence="2">
    <location>
        <begin position="329"/>
        <end position="345"/>
    </location>
</feature>
<comment type="caution">
    <text evidence="3">The sequence shown here is derived from an EMBL/GenBank/DDBJ whole genome shotgun (WGS) entry which is preliminary data.</text>
</comment>
<evidence type="ECO:0000313" key="3">
    <source>
        <dbReference type="EMBL" id="KAK3084302.1"/>
    </source>
</evidence>
<dbReference type="AlphaFoldDB" id="A0AA88XNB2"/>
<gene>
    <name evidence="3" type="ORF">FSP39_011318</name>
</gene>
<name>A0AA88XNB2_PINIB</name>
<feature type="compositionally biased region" description="Basic residues" evidence="2">
    <location>
        <begin position="1"/>
        <end position="10"/>
    </location>
</feature>
<keyword evidence="1" id="KW-0175">Coiled coil</keyword>
<organism evidence="3 4">
    <name type="scientific">Pinctada imbricata</name>
    <name type="common">Atlantic pearl-oyster</name>
    <name type="synonym">Pinctada martensii</name>
    <dbReference type="NCBI Taxonomy" id="66713"/>
    <lineage>
        <taxon>Eukaryota</taxon>
        <taxon>Metazoa</taxon>
        <taxon>Spiralia</taxon>
        <taxon>Lophotrochozoa</taxon>
        <taxon>Mollusca</taxon>
        <taxon>Bivalvia</taxon>
        <taxon>Autobranchia</taxon>
        <taxon>Pteriomorphia</taxon>
        <taxon>Pterioida</taxon>
        <taxon>Pterioidea</taxon>
        <taxon>Pteriidae</taxon>
        <taxon>Pinctada</taxon>
    </lineage>
</organism>
<keyword evidence="4" id="KW-1185">Reference proteome</keyword>
<protein>
    <submittedName>
        <fullName evidence="3">Uncharacterized protein</fullName>
    </submittedName>
</protein>
<sequence>MYSDNKRRRSSERSSEHSPLSTQIYKKYREYESFTNSSSDFSNMSHQYSPSPHLPHPTHPNLVSTQVSYATGGMPPPQFSSTPVQYSSVMHSANIASHQPQSGISDFDIQRLAQAVKGLMVNEIKDIMKSALQDEIQDLVGIHVAHSIAPLRATIENLASKNRELERRVDELEAYSRRNLVRISGVSEKEIDTSAALTKIASKLEIPMTSSDIEVSHRVGPKHPSRPRQIIARIKNYELRHRLLRSSKKLKQHPDMSGIHINQELSKSRGKLAYHARQLVRERKIKSTFVWDGKVIVVDNDDRKHTIQFVDELMQIVGSLGTDCHSDSTHQSPQVLSTSPTVSQT</sequence>
<dbReference type="Proteomes" id="UP001186944">
    <property type="component" value="Unassembled WGS sequence"/>
</dbReference>
<evidence type="ECO:0000256" key="2">
    <source>
        <dbReference type="SAM" id="MobiDB-lite"/>
    </source>
</evidence>
<dbReference type="Gene3D" id="3.30.70.1820">
    <property type="entry name" value="L1 transposable element, RRM domain"/>
    <property type="match status" value="1"/>
</dbReference>
<reference evidence="3" key="1">
    <citation type="submission" date="2019-08" db="EMBL/GenBank/DDBJ databases">
        <title>The improved chromosome-level genome for the pearl oyster Pinctada fucata martensii using PacBio sequencing and Hi-C.</title>
        <authorList>
            <person name="Zheng Z."/>
        </authorList>
    </citation>
    <scope>NUCLEOTIDE SEQUENCE</scope>
    <source>
        <strain evidence="3">ZZ-2019</strain>
        <tissue evidence="3">Adductor muscle</tissue>
    </source>
</reference>
<accession>A0AA88XNB2</accession>
<feature type="coiled-coil region" evidence="1">
    <location>
        <begin position="148"/>
        <end position="178"/>
    </location>
</feature>
<proteinExistence type="predicted"/>
<evidence type="ECO:0000313" key="4">
    <source>
        <dbReference type="Proteomes" id="UP001186944"/>
    </source>
</evidence>
<evidence type="ECO:0000256" key="1">
    <source>
        <dbReference type="SAM" id="Coils"/>
    </source>
</evidence>
<dbReference type="PANTHER" id="PTHR11505">
    <property type="entry name" value="L1 TRANSPOSABLE ELEMENT-RELATED"/>
    <property type="match status" value="1"/>
</dbReference>
<feature type="region of interest" description="Disordered" evidence="2">
    <location>
        <begin position="323"/>
        <end position="345"/>
    </location>
</feature>
<dbReference type="EMBL" id="VSWD01000013">
    <property type="protein sequence ID" value="KAK3084302.1"/>
    <property type="molecule type" value="Genomic_DNA"/>
</dbReference>
<feature type="region of interest" description="Disordered" evidence="2">
    <location>
        <begin position="1"/>
        <end position="23"/>
    </location>
</feature>